<evidence type="ECO:0000256" key="4">
    <source>
        <dbReference type="ARBA" id="ARBA00048740"/>
    </source>
</evidence>
<dbReference type="EMBL" id="LT594501">
    <property type="protein sequence ID" value="SBT71918.1"/>
    <property type="molecule type" value="Genomic_DNA"/>
</dbReference>
<organism evidence="9 10">
    <name type="scientific">Plasmodium malariae</name>
    <dbReference type="NCBI Taxonomy" id="5858"/>
    <lineage>
        <taxon>Eukaryota</taxon>
        <taxon>Sar</taxon>
        <taxon>Alveolata</taxon>
        <taxon>Apicomplexa</taxon>
        <taxon>Aconoidasida</taxon>
        <taxon>Haemosporida</taxon>
        <taxon>Plasmodiidae</taxon>
        <taxon>Plasmodium</taxon>
        <taxon>Plasmodium (Plasmodium)</taxon>
    </lineage>
</organism>
<keyword evidence="8" id="KW-0812">Transmembrane</keyword>
<feature type="transmembrane region" description="Helical" evidence="8">
    <location>
        <begin position="748"/>
        <end position="766"/>
    </location>
</feature>
<dbReference type="GO" id="GO:0071164">
    <property type="term" value="F:RNA cap trimethylguanosine synthase activity"/>
    <property type="evidence" value="ECO:0007669"/>
    <property type="project" value="TreeGrafter"/>
</dbReference>
<comment type="catalytic activity">
    <reaction evidence="3">
        <text>a 5'-end (N(2),N(7)-dimethyl 5'-triphosphoguanosine)-ribonucleoside in snoRNA + S-adenosyl-L-methionine = a 5'-end (N(2),N(2),N(7)-trimethyl 5'-triphosphoguanosine)-ribonucleoside in snoRNA + S-adenosyl-L-homocysteine + H(+)</text>
        <dbReference type="Rhea" id="RHEA:78507"/>
        <dbReference type="Rhea" id="RHEA-COMP:19088"/>
        <dbReference type="Rhea" id="RHEA-COMP:19090"/>
        <dbReference type="ChEBI" id="CHEBI:15378"/>
        <dbReference type="ChEBI" id="CHEBI:57856"/>
        <dbReference type="ChEBI" id="CHEBI:59789"/>
        <dbReference type="ChEBI" id="CHEBI:167623"/>
        <dbReference type="ChEBI" id="CHEBI:172880"/>
    </reaction>
    <physiologicalReaction direction="left-to-right" evidence="3">
        <dbReference type="Rhea" id="RHEA:78508"/>
    </physiologicalReaction>
</comment>
<evidence type="ECO:0000313" key="9">
    <source>
        <dbReference type="EMBL" id="SBT71918.1"/>
    </source>
</evidence>
<name>A0A1C3KE85_PLAMA</name>
<proteinExistence type="inferred from homology"/>
<dbReference type="Pfam" id="PF09445">
    <property type="entry name" value="Methyltransf_15"/>
    <property type="match status" value="1"/>
</dbReference>
<gene>
    <name evidence="9" type="primary">TGS1</name>
    <name evidence="9" type="ORF">PMLGA01_130005300</name>
</gene>
<comment type="catalytic activity">
    <reaction evidence="6">
        <text>a 5'-end (N(7)-methyl 5'-triphosphoguanosine)-ribonucleoside in snRNA + S-adenosyl-L-methionine = a 5'-end (N(2),N(7)-dimethyl 5'-triphosphoguanosine)-ribonucleoside in snRNA + S-adenosyl-L-homocysteine + H(+)</text>
        <dbReference type="Rhea" id="RHEA:78471"/>
        <dbReference type="Rhea" id="RHEA-COMP:19085"/>
        <dbReference type="Rhea" id="RHEA-COMP:19087"/>
        <dbReference type="ChEBI" id="CHEBI:15378"/>
        <dbReference type="ChEBI" id="CHEBI:57856"/>
        <dbReference type="ChEBI" id="CHEBI:59789"/>
        <dbReference type="ChEBI" id="CHEBI:156461"/>
        <dbReference type="ChEBI" id="CHEBI:172880"/>
    </reaction>
    <physiologicalReaction direction="left-to-right" evidence="6">
        <dbReference type="Rhea" id="RHEA:78472"/>
    </physiologicalReaction>
</comment>
<sequence length="989" mass="119603">MIKIKYNRFNDARNNDENLYFSFLVHPLYYTVLDLDEDDLVNKEIRSNFIHFVKRINNYDKKERIYIYRKDDRKARELCFIKSCELLKNTYKFKMPIIFQNLKYFNLFKKDTIYYYSINYNERRKEYIVRNKNEVKKEKDKCFILDNEMIYSMTPKYISKNIGNNVLLINEINFQKKKKKKKKMKKNCENDIGLKKHFENNEIYNNTQPTIEKYFKEERENKYNKAKDKSILIYLDPFSGAGGNCHSMRGVFTIAADVKLIRIKECQHNCKFYNNNVDYILCDFFNIVNHFRKDTIDVVFLSIPWGGPSYKMKKKFDLKYIESKISTYSCLKESLKLTKNLIFYLPRNVCLQDLLHLYVYYEKLTKLKGTKKKRRGKLAVGGEEVVQSLEEREEEFVERGVAELVEQMSELGAKLDESAGVKKQRKEFLKDNIFLELYVNRNRSRFKESCDNSLRNFYYFFNKLHEKNSNESHVSNIKNLFKITVDQCNHYLRPSKENRMINTQLRKGCTRQDYFSNIHKDKVNFLKCRDISNDHHNSSIKKKSFIWRWHNTGMVLYLGKIASLLKRKKGICYDQIYYIHNKLAKCGNDKIRQRGVNFSLHRLLHNKRKSLLYNITKRIKEGEGVFYGEKLIINKNEKMHNFIINNDNVMSLYYFVNKKSYEIINYIVNLFFKNIKNIIGFQKISFLNKIFIYIENKREKIMTKKLRNNKITKKYETYIYQDIINISTGLEIVVSYFNMIIMKIKKEIIVLFGIYLYDISFLKYFFKYYKVPINLKNVPSRNLKNIHYIIIRILFKFFLYMNIFLNILTNNIKLQEFFNSNFVNIGSLDFLEFSDIKNKEYSYINYSNKKELLIYFNKFIKRIVQLSINIELNGKKFVIEKITKFFFTFLFKVHHFEFLLDGLRDTCSYEDEKKRKFYKLNLCLITINLFTKQFLYNTNVTSFLDYFNSLIYFYFNRIHVLSRIHETYSNVFVFHLNRFLVDHFCLHIL</sequence>
<evidence type="ECO:0000256" key="2">
    <source>
        <dbReference type="ARBA" id="ARBA00025783"/>
    </source>
</evidence>
<dbReference type="Gene3D" id="3.40.50.150">
    <property type="entry name" value="Vaccinia Virus protein VP39"/>
    <property type="match status" value="1"/>
</dbReference>
<evidence type="ECO:0000256" key="1">
    <source>
        <dbReference type="ARBA" id="ARBA00018517"/>
    </source>
</evidence>
<dbReference type="PANTHER" id="PTHR14741">
    <property type="entry name" value="S-ADENOSYLMETHIONINE-DEPENDENT METHYLTRANSFERASE RELATED"/>
    <property type="match status" value="1"/>
</dbReference>
<keyword evidence="8" id="KW-1133">Transmembrane helix</keyword>
<dbReference type="AlphaFoldDB" id="A0A1C3KE85"/>
<feature type="transmembrane region" description="Helical" evidence="8">
    <location>
        <begin position="786"/>
        <end position="808"/>
    </location>
</feature>
<evidence type="ECO:0000256" key="3">
    <source>
        <dbReference type="ARBA" id="ARBA00047418"/>
    </source>
</evidence>
<accession>A0A1C3KE85</accession>
<protein>
    <recommendedName>
        <fullName evidence="1">Trimethylguanosine synthase</fullName>
    </recommendedName>
    <alternativeName>
        <fullName evidence="7">Cap-specific guanine-N(2) methyltransferase</fullName>
    </alternativeName>
</protein>
<dbReference type="PANTHER" id="PTHR14741:SF32">
    <property type="entry name" value="TRIMETHYLGUANOSINE SYNTHASE"/>
    <property type="match status" value="1"/>
</dbReference>
<dbReference type="VEuPathDB" id="PlasmoDB:PmUG01_13012800"/>
<comment type="similarity">
    <text evidence="2">Belongs to the methyltransferase superfamily. Trimethylguanosine synthase family.</text>
</comment>
<dbReference type="InterPro" id="IPR029063">
    <property type="entry name" value="SAM-dependent_MTases_sf"/>
</dbReference>
<comment type="catalytic activity">
    <reaction evidence="5">
        <text>a 5'-end (N(2),N(7)-dimethyl 5'-triphosphoguanosine)-ribonucleoside in snRNA + S-adenosyl-L-methionine = a 5'-end (N(2),N(2),N(7)-trimethyl 5'-triphosphoguanosine)-ribonucleoside in snRNA + S-adenosyl-L-homocysteine + H(+)</text>
        <dbReference type="Rhea" id="RHEA:78479"/>
        <dbReference type="Rhea" id="RHEA-COMP:19087"/>
        <dbReference type="Rhea" id="RHEA-COMP:19089"/>
        <dbReference type="ChEBI" id="CHEBI:15378"/>
        <dbReference type="ChEBI" id="CHEBI:57856"/>
        <dbReference type="ChEBI" id="CHEBI:59789"/>
        <dbReference type="ChEBI" id="CHEBI:167623"/>
        <dbReference type="ChEBI" id="CHEBI:172880"/>
    </reaction>
    <physiologicalReaction direction="left-to-right" evidence="5">
        <dbReference type="Rhea" id="RHEA:78480"/>
    </physiologicalReaction>
</comment>
<evidence type="ECO:0000313" key="10">
    <source>
        <dbReference type="Proteomes" id="UP000219799"/>
    </source>
</evidence>
<evidence type="ECO:0000256" key="6">
    <source>
        <dbReference type="ARBA" id="ARBA00049075"/>
    </source>
</evidence>
<keyword evidence="8" id="KW-0472">Membrane</keyword>
<reference evidence="9 10" key="1">
    <citation type="submission" date="2016-06" db="EMBL/GenBank/DDBJ databases">
        <authorList>
            <consortium name="Pathogen Informatics"/>
        </authorList>
    </citation>
    <scope>NUCLEOTIDE SEQUENCE [LARGE SCALE GENOMIC DNA]</scope>
    <source>
        <strain evidence="9">PmlGA01</strain>
    </source>
</reference>
<evidence type="ECO:0000256" key="5">
    <source>
        <dbReference type="ARBA" id="ARBA00048763"/>
    </source>
</evidence>
<evidence type="ECO:0000256" key="8">
    <source>
        <dbReference type="SAM" id="Phobius"/>
    </source>
</evidence>
<dbReference type="Proteomes" id="UP000219799">
    <property type="component" value="Chromosome 13"/>
</dbReference>
<evidence type="ECO:0000256" key="7">
    <source>
        <dbReference type="ARBA" id="ARBA00049790"/>
    </source>
</evidence>
<dbReference type="GO" id="GO:0005634">
    <property type="term" value="C:nucleus"/>
    <property type="evidence" value="ECO:0007669"/>
    <property type="project" value="TreeGrafter"/>
</dbReference>
<dbReference type="SUPFAM" id="SSF53335">
    <property type="entry name" value="S-adenosyl-L-methionine-dependent methyltransferases"/>
    <property type="match status" value="1"/>
</dbReference>
<comment type="catalytic activity">
    <reaction evidence="4">
        <text>a 5'-end (N(7)-methyl 5'-triphosphoguanosine)-ribonucleoside in snoRNA + S-adenosyl-L-methionine = a 5'-end (N(2),N(7)-dimethyl 5'-triphosphoguanosine)-ribonucleoside in snoRNA + S-adenosyl-L-homocysteine + H(+)</text>
        <dbReference type="Rhea" id="RHEA:78475"/>
        <dbReference type="Rhea" id="RHEA-COMP:19086"/>
        <dbReference type="Rhea" id="RHEA-COMP:19088"/>
        <dbReference type="ChEBI" id="CHEBI:15378"/>
        <dbReference type="ChEBI" id="CHEBI:57856"/>
        <dbReference type="ChEBI" id="CHEBI:59789"/>
        <dbReference type="ChEBI" id="CHEBI:156461"/>
        <dbReference type="ChEBI" id="CHEBI:172880"/>
    </reaction>
    <physiologicalReaction direction="left-to-right" evidence="4">
        <dbReference type="Rhea" id="RHEA:78476"/>
    </physiologicalReaction>
</comment>
<dbReference type="InterPro" id="IPR019012">
    <property type="entry name" value="RNA_cap_Gua-N2-MeTrfase"/>
</dbReference>